<comment type="similarity">
    <text evidence="3 15">Belongs to the Cob(I)alamin adenosyltransferase family.</text>
</comment>
<comment type="pathway">
    <text evidence="2 15">Cofactor biosynthesis; adenosylcobalamin biosynthesis; adenosylcobalamin from cob(II)yrinate a,c-diamide: step 2/7.</text>
</comment>
<dbReference type="InterPro" id="IPR016030">
    <property type="entry name" value="CblAdoTrfase-like"/>
</dbReference>
<comment type="catalytic activity">
    <reaction evidence="14 15">
        <text>2 cob(II)alamin + reduced [electron-transfer flavoprotein] + 2 ATP = 2 adenosylcob(III)alamin + 2 triphosphate + oxidized [electron-transfer flavoprotein] + 3 H(+)</text>
        <dbReference type="Rhea" id="RHEA:28671"/>
        <dbReference type="Rhea" id="RHEA-COMP:10685"/>
        <dbReference type="Rhea" id="RHEA-COMP:10686"/>
        <dbReference type="ChEBI" id="CHEBI:15378"/>
        <dbReference type="ChEBI" id="CHEBI:16304"/>
        <dbReference type="ChEBI" id="CHEBI:18036"/>
        <dbReference type="ChEBI" id="CHEBI:18408"/>
        <dbReference type="ChEBI" id="CHEBI:30616"/>
        <dbReference type="ChEBI" id="CHEBI:57692"/>
        <dbReference type="ChEBI" id="CHEBI:58307"/>
        <dbReference type="EC" id="2.5.1.17"/>
    </reaction>
</comment>
<dbReference type="UniPathway" id="UPA00148">
    <property type="reaction ID" value="UER00233"/>
</dbReference>
<evidence type="ECO:0000256" key="4">
    <source>
        <dbReference type="ARBA" id="ARBA00012454"/>
    </source>
</evidence>
<evidence type="ECO:0000256" key="3">
    <source>
        <dbReference type="ARBA" id="ARBA00007487"/>
    </source>
</evidence>
<dbReference type="GO" id="GO:0009236">
    <property type="term" value="P:cobalamin biosynthetic process"/>
    <property type="evidence" value="ECO:0007669"/>
    <property type="project" value="UniProtKB-UniRule"/>
</dbReference>
<dbReference type="GO" id="GO:0005524">
    <property type="term" value="F:ATP binding"/>
    <property type="evidence" value="ECO:0007669"/>
    <property type="project" value="UniProtKB-UniRule"/>
</dbReference>
<dbReference type="SUPFAM" id="SSF89028">
    <property type="entry name" value="Cobalamin adenosyltransferase-like"/>
    <property type="match status" value="1"/>
</dbReference>
<keyword evidence="19" id="KW-1185">Reference proteome</keyword>
<dbReference type="GO" id="GO:0005737">
    <property type="term" value="C:cytoplasm"/>
    <property type="evidence" value="ECO:0007669"/>
    <property type="project" value="UniProtKB-SubCell"/>
</dbReference>
<name>A0A5S9IJF2_UABAM</name>
<organism evidence="18 19">
    <name type="scientific">Uabimicrobium amorphum</name>
    <dbReference type="NCBI Taxonomy" id="2596890"/>
    <lineage>
        <taxon>Bacteria</taxon>
        <taxon>Pseudomonadati</taxon>
        <taxon>Planctomycetota</taxon>
        <taxon>Candidatus Uabimicrobiia</taxon>
        <taxon>Candidatus Uabimicrobiales</taxon>
        <taxon>Candidatus Uabimicrobiaceae</taxon>
        <taxon>Candidatus Uabimicrobium</taxon>
    </lineage>
</organism>
<feature type="region of interest" description="Disordered" evidence="16">
    <location>
        <begin position="1"/>
        <end position="23"/>
    </location>
</feature>
<reference evidence="18 19" key="1">
    <citation type="submission" date="2019-08" db="EMBL/GenBank/DDBJ databases">
        <title>Complete genome sequence of Candidatus Uab amorphum.</title>
        <authorList>
            <person name="Shiratori T."/>
            <person name="Suzuki S."/>
            <person name="Kakizawa Y."/>
            <person name="Ishida K."/>
        </authorList>
    </citation>
    <scope>NUCLEOTIDE SEQUENCE [LARGE SCALE GENOMIC DNA]</scope>
    <source>
        <strain evidence="18 19">SRT547</strain>
    </source>
</reference>
<dbReference type="Proteomes" id="UP000326354">
    <property type="component" value="Chromosome"/>
</dbReference>
<evidence type="ECO:0000256" key="14">
    <source>
        <dbReference type="ARBA" id="ARBA00048692"/>
    </source>
</evidence>
<dbReference type="GO" id="GO:0008817">
    <property type="term" value="F:corrinoid adenosyltransferase activity"/>
    <property type="evidence" value="ECO:0007669"/>
    <property type="project" value="UniProtKB-UniRule"/>
</dbReference>
<evidence type="ECO:0000313" key="18">
    <source>
        <dbReference type="EMBL" id="BBM82968.1"/>
    </source>
</evidence>
<evidence type="ECO:0000259" key="17">
    <source>
        <dbReference type="Pfam" id="PF01923"/>
    </source>
</evidence>
<dbReference type="Gene3D" id="1.20.1200.10">
    <property type="entry name" value="Cobalamin adenosyltransferase-like"/>
    <property type="match status" value="1"/>
</dbReference>
<comment type="subcellular location">
    <subcellularLocation>
        <location evidence="1">Cytoplasm</location>
    </subcellularLocation>
</comment>
<evidence type="ECO:0000256" key="10">
    <source>
        <dbReference type="ARBA" id="ARBA00031529"/>
    </source>
</evidence>
<dbReference type="FunFam" id="1.20.1200.10:FF:000003">
    <property type="entry name" value="ATP:cob(I)alamin adenosyltransferase"/>
    <property type="match status" value="1"/>
</dbReference>
<dbReference type="OrthoDB" id="9778896at2"/>
<dbReference type="InterPro" id="IPR029499">
    <property type="entry name" value="PduO-typ"/>
</dbReference>
<dbReference type="EC" id="2.5.1.17" evidence="4 15"/>
<evidence type="ECO:0000256" key="1">
    <source>
        <dbReference type="ARBA" id="ARBA00004496"/>
    </source>
</evidence>
<keyword evidence="6" id="KW-0963">Cytoplasm</keyword>
<evidence type="ECO:0000256" key="16">
    <source>
        <dbReference type="SAM" id="MobiDB-lite"/>
    </source>
</evidence>
<keyword evidence="9 15" id="KW-0067">ATP-binding</keyword>
<protein>
    <recommendedName>
        <fullName evidence="5 15">Corrinoid adenosyltransferase</fullName>
        <ecNumber evidence="4 15">2.5.1.17</ecNumber>
    </recommendedName>
    <alternativeName>
        <fullName evidence="10 15">Cob(II)alamin adenosyltransferase</fullName>
    </alternativeName>
    <alternativeName>
        <fullName evidence="12 15">Cob(II)yrinic acid a,c-diamide adenosyltransferase</fullName>
    </alternativeName>
    <alternativeName>
        <fullName evidence="11 15">Cobinamide/cobalamin adenosyltransferase</fullName>
    </alternativeName>
</protein>
<dbReference type="RefSeq" id="WP_151967193.1">
    <property type="nucleotide sequence ID" value="NZ_AP019860.1"/>
</dbReference>
<evidence type="ECO:0000313" key="19">
    <source>
        <dbReference type="Proteomes" id="UP000326354"/>
    </source>
</evidence>
<evidence type="ECO:0000256" key="9">
    <source>
        <dbReference type="ARBA" id="ARBA00022840"/>
    </source>
</evidence>
<evidence type="ECO:0000256" key="8">
    <source>
        <dbReference type="ARBA" id="ARBA00022741"/>
    </source>
</evidence>
<keyword evidence="7 15" id="KW-0808">Transferase</keyword>
<evidence type="ECO:0000256" key="13">
    <source>
        <dbReference type="ARBA" id="ARBA00048555"/>
    </source>
</evidence>
<evidence type="ECO:0000256" key="5">
    <source>
        <dbReference type="ARBA" id="ARBA00020963"/>
    </source>
</evidence>
<dbReference type="EMBL" id="AP019860">
    <property type="protein sequence ID" value="BBM82968.1"/>
    <property type="molecule type" value="Genomic_DNA"/>
</dbReference>
<dbReference type="Pfam" id="PF01923">
    <property type="entry name" value="Cob_adeno_trans"/>
    <property type="match status" value="1"/>
</dbReference>
<dbReference type="PANTHER" id="PTHR12213">
    <property type="entry name" value="CORRINOID ADENOSYLTRANSFERASE"/>
    <property type="match status" value="1"/>
</dbReference>
<dbReference type="AlphaFoldDB" id="A0A5S9IJF2"/>
<gene>
    <name evidence="18" type="ORF">UABAM_01311</name>
</gene>
<evidence type="ECO:0000256" key="7">
    <source>
        <dbReference type="ARBA" id="ARBA00022679"/>
    </source>
</evidence>
<keyword evidence="15" id="KW-0169">Cobalamin biosynthesis</keyword>
<proteinExistence type="inferred from homology"/>
<keyword evidence="8 15" id="KW-0547">Nucleotide-binding</keyword>
<evidence type="ECO:0000256" key="12">
    <source>
        <dbReference type="ARBA" id="ARBA00033354"/>
    </source>
</evidence>
<sequence length="187" mass="21456">MPKITRVYTRKGDDGTTSLGGGQRVDKDSLRIETYGTVDELNSFIGLAISTTTVDVNKTRLREIQNELFHLGCDLCILEEDKEKMPVPGIDQKHTDKLEKWMDEMNEELPALQNFILPGGTLAASYLHVARTVCRRGERHLAQLHREEPVGENTLQYMNRLSDLLFVMSRYENQKNNIEEPYWDSKA</sequence>
<evidence type="ECO:0000256" key="2">
    <source>
        <dbReference type="ARBA" id="ARBA00005121"/>
    </source>
</evidence>
<accession>A0A5S9IJF2</accession>
<dbReference type="PANTHER" id="PTHR12213:SF0">
    <property type="entry name" value="CORRINOID ADENOSYLTRANSFERASE MMAB"/>
    <property type="match status" value="1"/>
</dbReference>
<feature type="domain" description="Cobalamin adenosyltransferase-like" evidence="17">
    <location>
        <begin position="7"/>
        <end position="171"/>
    </location>
</feature>
<dbReference type="NCBIfam" id="TIGR00636">
    <property type="entry name" value="PduO_Nterm"/>
    <property type="match status" value="1"/>
</dbReference>
<evidence type="ECO:0000256" key="15">
    <source>
        <dbReference type="RuleBase" id="RU366026"/>
    </source>
</evidence>
<evidence type="ECO:0000256" key="11">
    <source>
        <dbReference type="ARBA" id="ARBA00033334"/>
    </source>
</evidence>
<comment type="catalytic activity">
    <reaction evidence="13 15">
        <text>2 cob(II)yrinate a,c diamide + reduced [electron-transfer flavoprotein] + 2 ATP = 2 adenosylcob(III)yrinate a,c-diamide + 2 triphosphate + oxidized [electron-transfer flavoprotein] + 3 H(+)</text>
        <dbReference type="Rhea" id="RHEA:11528"/>
        <dbReference type="Rhea" id="RHEA-COMP:10685"/>
        <dbReference type="Rhea" id="RHEA-COMP:10686"/>
        <dbReference type="ChEBI" id="CHEBI:15378"/>
        <dbReference type="ChEBI" id="CHEBI:18036"/>
        <dbReference type="ChEBI" id="CHEBI:30616"/>
        <dbReference type="ChEBI" id="CHEBI:57692"/>
        <dbReference type="ChEBI" id="CHEBI:58307"/>
        <dbReference type="ChEBI" id="CHEBI:58503"/>
        <dbReference type="ChEBI" id="CHEBI:58537"/>
        <dbReference type="EC" id="2.5.1.17"/>
    </reaction>
</comment>
<evidence type="ECO:0000256" key="6">
    <source>
        <dbReference type="ARBA" id="ARBA00022490"/>
    </source>
</evidence>
<dbReference type="KEGG" id="uam:UABAM_01311"/>
<dbReference type="InterPro" id="IPR036451">
    <property type="entry name" value="CblAdoTrfase-like_sf"/>
</dbReference>